<protein>
    <submittedName>
        <fullName evidence="3">M61 family metallopeptidase</fullName>
    </submittedName>
</protein>
<dbReference type="InterPro" id="IPR036034">
    <property type="entry name" value="PDZ_sf"/>
</dbReference>
<evidence type="ECO:0000313" key="3">
    <source>
        <dbReference type="EMBL" id="GAA0873405.1"/>
    </source>
</evidence>
<evidence type="ECO:0000259" key="2">
    <source>
        <dbReference type="PROSITE" id="PS50106"/>
    </source>
</evidence>
<dbReference type="SUPFAM" id="SSF50156">
    <property type="entry name" value="PDZ domain-like"/>
    <property type="match status" value="1"/>
</dbReference>
<dbReference type="Pfam" id="PF13180">
    <property type="entry name" value="PDZ_2"/>
    <property type="match status" value="1"/>
</dbReference>
<keyword evidence="1" id="KW-1133">Transmembrane helix</keyword>
<keyword evidence="1" id="KW-0472">Membrane</keyword>
<organism evidence="3 4">
    <name type="scientific">Gangjinia marincola</name>
    <dbReference type="NCBI Taxonomy" id="578463"/>
    <lineage>
        <taxon>Bacteria</taxon>
        <taxon>Pseudomonadati</taxon>
        <taxon>Bacteroidota</taxon>
        <taxon>Flavobacteriia</taxon>
        <taxon>Flavobacteriales</taxon>
        <taxon>Flavobacteriaceae</taxon>
        <taxon>Gangjinia</taxon>
    </lineage>
</organism>
<dbReference type="EMBL" id="BAAAFG010000016">
    <property type="protein sequence ID" value="GAA0873405.1"/>
    <property type="molecule type" value="Genomic_DNA"/>
</dbReference>
<dbReference type="PIRSF" id="PIRSF016493">
    <property type="entry name" value="Glycyl_aminpptds"/>
    <property type="match status" value="1"/>
</dbReference>
<keyword evidence="4" id="KW-1185">Reference proteome</keyword>
<dbReference type="InterPro" id="IPR007963">
    <property type="entry name" value="Peptidase_M61_catalytic"/>
</dbReference>
<keyword evidence="1" id="KW-0812">Transmembrane</keyword>
<dbReference type="InterPro" id="IPR001478">
    <property type="entry name" value="PDZ"/>
</dbReference>
<accession>A0ABN1MJM1</accession>
<reference evidence="3 4" key="1">
    <citation type="journal article" date="2019" name="Int. J. Syst. Evol. Microbiol.">
        <title>The Global Catalogue of Microorganisms (GCM) 10K type strain sequencing project: providing services to taxonomists for standard genome sequencing and annotation.</title>
        <authorList>
            <consortium name="The Broad Institute Genomics Platform"/>
            <consortium name="The Broad Institute Genome Sequencing Center for Infectious Disease"/>
            <person name="Wu L."/>
            <person name="Ma J."/>
        </authorList>
    </citation>
    <scope>NUCLEOTIDE SEQUENCE [LARGE SCALE GENOMIC DNA]</scope>
    <source>
        <strain evidence="3 4">JCM 16082</strain>
    </source>
</reference>
<dbReference type="Proteomes" id="UP001500507">
    <property type="component" value="Unassembled WGS sequence"/>
</dbReference>
<feature type="domain" description="PDZ" evidence="2">
    <location>
        <begin position="519"/>
        <end position="602"/>
    </location>
</feature>
<sequence>MRNVSNRTFNELIHINFLSESIIVFLIIAKLSAQHIYVNMKFSIVTFILLSISQILNAQVQNEYVVSFENAVHHEAQIKATFPNIQPGTFSVRMSRTSPGRYALHEFAKNVYDVKVTDGSGNELLYTRPNLHQWDITGHDGTVIVTYTLFGDRADGTYSQIDETHAHLNIPATFMYAPMLRERPVKVTFNNRQDLNWKIATQLIILGGDSFLAPNLDYFMDSPVELSNHTIRSFNVTSGNAEYEIKLALHHEGTEEEADQYIAQIEQVVLEQQKIFGDLPNFEYGEYVFLACYLPHVSGDGMEHRNSTVLTSTTALANDTTYRNLGTVSHEFFHAWNIERIRPGSLEPFDYEEANLSGELWFGEGFTSYYDDLVLCRAGIITPETFIQNLTRTYNYVWNSPALAYYNPIEMSKKAPFYDAATSIDAMNRTNTFVSYYSYGSMLALALDLSLRSDKDELTLDDYMKLLWTKYGKTNTFYTIENLYLTLREYAGETLADNFFENYIYDSKVPNLKKGLNSMAYFLKSNAKKAYMGLALKFNDQDMAVITDYVKKNSPAYKAGLTKGDVLLAIGNQTFSTQEQYEAVLAGLKPGKEVMVTYLRRGEEKKAEVRLAENPTKEIVPYTKPTEKALLNRAKWLNIVEAEETEVPQEEEKN</sequence>
<feature type="transmembrane region" description="Helical" evidence="1">
    <location>
        <begin position="12"/>
        <end position="29"/>
    </location>
</feature>
<evidence type="ECO:0000313" key="4">
    <source>
        <dbReference type="Proteomes" id="UP001500507"/>
    </source>
</evidence>
<dbReference type="PROSITE" id="PS50106">
    <property type="entry name" value="PDZ"/>
    <property type="match status" value="1"/>
</dbReference>
<proteinExistence type="predicted"/>
<name>A0ABN1MJM1_9FLAO</name>
<dbReference type="SUPFAM" id="SSF55486">
    <property type="entry name" value="Metalloproteases ('zincins'), catalytic domain"/>
    <property type="match status" value="1"/>
</dbReference>
<dbReference type="Pfam" id="PF05299">
    <property type="entry name" value="Peptidase_M61"/>
    <property type="match status" value="1"/>
</dbReference>
<comment type="caution">
    <text evidence="3">The sequence shown here is derived from an EMBL/GenBank/DDBJ whole genome shotgun (WGS) entry which is preliminary data.</text>
</comment>
<evidence type="ECO:0000256" key="1">
    <source>
        <dbReference type="SAM" id="Phobius"/>
    </source>
</evidence>
<dbReference type="InterPro" id="IPR040756">
    <property type="entry name" value="Peptidase_M61_N"/>
</dbReference>
<dbReference type="InterPro" id="IPR024191">
    <property type="entry name" value="Peptidase_M61"/>
</dbReference>
<dbReference type="Gene3D" id="2.30.42.10">
    <property type="match status" value="1"/>
</dbReference>
<gene>
    <name evidence="3" type="ORF">GCM10009117_25520</name>
</gene>
<dbReference type="Gene3D" id="1.10.390.10">
    <property type="entry name" value="Neutral Protease Domain 2"/>
    <property type="match status" value="1"/>
</dbReference>
<dbReference type="Gene3D" id="2.60.40.3650">
    <property type="match status" value="1"/>
</dbReference>
<dbReference type="SMART" id="SM00228">
    <property type="entry name" value="PDZ"/>
    <property type="match status" value="1"/>
</dbReference>
<dbReference type="Pfam" id="PF17899">
    <property type="entry name" value="Peptidase_M61_N"/>
    <property type="match status" value="1"/>
</dbReference>
<dbReference type="InterPro" id="IPR027268">
    <property type="entry name" value="Peptidase_M4/M1_CTD_sf"/>
</dbReference>